<organism evidence="7 8">
    <name type="scientific">Peptostreptococcus russellii</name>
    <dbReference type="NCBI Taxonomy" id="215200"/>
    <lineage>
        <taxon>Bacteria</taxon>
        <taxon>Bacillati</taxon>
        <taxon>Bacillota</taxon>
        <taxon>Clostridia</taxon>
        <taxon>Peptostreptococcales</taxon>
        <taxon>Peptostreptococcaceae</taxon>
        <taxon>Peptostreptococcus</taxon>
    </lineage>
</organism>
<proteinExistence type="inferred from homology"/>
<feature type="binding site" evidence="6">
    <location>
        <position position="166"/>
    </location>
    <ligand>
        <name>substrate</name>
    </ligand>
</feature>
<comment type="subunit">
    <text evidence="2 6">Homotetramer.</text>
</comment>
<comment type="catalytic activity">
    <reaction evidence="5 6">
        <text>L-glutamine + H2O = L-glutamate + NH4(+)</text>
        <dbReference type="Rhea" id="RHEA:15889"/>
        <dbReference type="ChEBI" id="CHEBI:15377"/>
        <dbReference type="ChEBI" id="CHEBI:28938"/>
        <dbReference type="ChEBI" id="CHEBI:29985"/>
        <dbReference type="ChEBI" id="CHEBI:58359"/>
        <dbReference type="EC" id="3.5.1.2"/>
    </reaction>
</comment>
<name>A0A1H8HA97_9FIRM</name>
<evidence type="ECO:0000256" key="4">
    <source>
        <dbReference type="ARBA" id="ARBA00022801"/>
    </source>
</evidence>
<comment type="similarity">
    <text evidence="1 6">Belongs to the glutaminase family.</text>
</comment>
<gene>
    <name evidence="6" type="primary">glsA</name>
    <name evidence="7" type="ORF">SAMN05216454_10569</name>
</gene>
<feature type="binding site" evidence="6">
    <location>
        <position position="115"/>
    </location>
    <ligand>
        <name>substrate</name>
    </ligand>
</feature>
<sequence length="308" mass="33733">MDSNIMQAILNSVEKYKGIKEGKNASYIPYLAEVDPNLCALTVVTKEGEVFSAGDDEYRFAIESISKVCTLALAMEDLGPEKVRQKIGDSPTGLPFNSVIALELHKDKPLTPLVNAGAMATTSIIKANSKEERWKRILDFQKKMMSDKVELSDEVNKSEQTTNFHNRGIAWLLYSAQQMFSDPMEACEVYTRQCSTLVSSKDLATLAATLANKGKNPITKEQVIKESHISHILAEMTMEGLYEESGDFAYTVGLPAKSGVGGGLLAVVPGVLGIAAFSPPLNKYGNSVKGIKMIKHLAKELNYNIYNK</sequence>
<evidence type="ECO:0000313" key="7">
    <source>
        <dbReference type="EMBL" id="SEN53136.1"/>
    </source>
</evidence>
<feature type="binding site" evidence="6">
    <location>
        <position position="242"/>
    </location>
    <ligand>
        <name>substrate</name>
    </ligand>
</feature>
<dbReference type="Pfam" id="PF04960">
    <property type="entry name" value="Glutaminase"/>
    <property type="match status" value="1"/>
</dbReference>
<dbReference type="GO" id="GO:0006543">
    <property type="term" value="P:L-glutamine catabolic process"/>
    <property type="evidence" value="ECO:0007669"/>
    <property type="project" value="TreeGrafter"/>
</dbReference>
<feature type="binding site" evidence="6">
    <location>
        <position position="260"/>
    </location>
    <ligand>
        <name>substrate</name>
    </ligand>
</feature>
<dbReference type="GO" id="GO:0006537">
    <property type="term" value="P:glutamate biosynthetic process"/>
    <property type="evidence" value="ECO:0007669"/>
    <property type="project" value="TreeGrafter"/>
</dbReference>
<evidence type="ECO:0000256" key="3">
    <source>
        <dbReference type="ARBA" id="ARBA00012918"/>
    </source>
</evidence>
<dbReference type="STRING" id="215200.SAMN05216454_10569"/>
<dbReference type="RefSeq" id="WP_091975105.1">
    <property type="nucleotide sequence ID" value="NZ_FODF01000005.1"/>
</dbReference>
<protein>
    <recommendedName>
        <fullName evidence="3 6">Glutaminase</fullName>
        <ecNumber evidence="3 6">3.5.1.2</ecNumber>
    </recommendedName>
</protein>
<evidence type="ECO:0000256" key="2">
    <source>
        <dbReference type="ARBA" id="ARBA00011881"/>
    </source>
</evidence>
<feature type="binding site" evidence="6">
    <location>
        <position position="190"/>
    </location>
    <ligand>
        <name>substrate</name>
    </ligand>
</feature>
<dbReference type="Proteomes" id="UP000199512">
    <property type="component" value="Unassembled WGS sequence"/>
</dbReference>
<dbReference type="Gene3D" id="3.40.710.10">
    <property type="entry name" value="DD-peptidase/beta-lactamase superfamily"/>
    <property type="match status" value="1"/>
</dbReference>
<evidence type="ECO:0000313" key="8">
    <source>
        <dbReference type="Proteomes" id="UP000199512"/>
    </source>
</evidence>
<feature type="binding site" evidence="6">
    <location>
        <position position="159"/>
    </location>
    <ligand>
        <name>substrate</name>
    </ligand>
</feature>
<dbReference type="InterPro" id="IPR015868">
    <property type="entry name" value="Glutaminase"/>
</dbReference>
<dbReference type="AlphaFoldDB" id="A0A1H8HA97"/>
<dbReference type="PANTHER" id="PTHR12544">
    <property type="entry name" value="GLUTAMINASE"/>
    <property type="match status" value="1"/>
</dbReference>
<keyword evidence="4 6" id="KW-0378">Hydrolase</keyword>
<evidence type="ECO:0000256" key="5">
    <source>
        <dbReference type="ARBA" id="ARBA00049534"/>
    </source>
</evidence>
<evidence type="ECO:0000256" key="1">
    <source>
        <dbReference type="ARBA" id="ARBA00011076"/>
    </source>
</evidence>
<feature type="binding site" evidence="6">
    <location>
        <position position="64"/>
    </location>
    <ligand>
        <name>substrate</name>
    </ligand>
</feature>
<evidence type="ECO:0000256" key="6">
    <source>
        <dbReference type="HAMAP-Rule" id="MF_00313"/>
    </source>
</evidence>
<dbReference type="GO" id="GO:0004359">
    <property type="term" value="F:glutaminase activity"/>
    <property type="evidence" value="ECO:0007669"/>
    <property type="project" value="UniProtKB-UniRule"/>
</dbReference>
<keyword evidence="8" id="KW-1185">Reference proteome</keyword>
<dbReference type="InterPro" id="IPR012338">
    <property type="entry name" value="Beta-lactam/transpept-like"/>
</dbReference>
<dbReference type="NCBIfam" id="NF009020">
    <property type="entry name" value="PRK12356.1"/>
    <property type="match status" value="1"/>
</dbReference>
<dbReference type="EC" id="3.5.1.2" evidence="3 6"/>
<dbReference type="EMBL" id="FODF01000005">
    <property type="protein sequence ID" value="SEN53136.1"/>
    <property type="molecule type" value="Genomic_DNA"/>
</dbReference>
<reference evidence="7 8" key="1">
    <citation type="submission" date="2016-10" db="EMBL/GenBank/DDBJ databases">
        <authorList>
            <person name="de Groot N.N."/>
        </authorList>
    </citation>
    <scope>NUCLEOTIDE SEQUENCE [LARGE SCALE GENOMIC DNA]</scope>
    <source>
        <strain evidence="7 8">Calf135</strain>
    </source>
</reference>
<dbReference type="FunFam" id="3.40.710.10:FF:000005">
    <property type="entry name" value="Glutaminase"/>
    <property type="match status" value="1"/>
</dbReference>
<keyword evidence="6" id="KW-0007">Acetylation</keyword>
<dbReference type="HAMAP" id="MF_00313">
    <property type="entry name" value="Glutaminase"/>
    <property type="match status" value="1"/>
</dbReference>
<dbReference type="OrthoDB" id="9788822at2"/>
<accession>A0A1H8HA97</accession>
<dbReference type="NCBIfam" id="TIGR03814">
    <property type="entry name" value="Gln_ase"/>
    <property type="match status" value="1"/>
</dbReference>
<dbReference type="SUPFAM" id="SSF56601">
    <property type="entry name" value="beta-lactamase/transpeptidase-like"/>
    <property type="match status" value="1"/>
</dbReference>
<dbReference type="PANTHER" id="PTHR12544:SF48">
    <property type="entry name" value="GLUTAMINASE 1"/>
    <property type="match status" value="1"/>
</dbReference>